<dbReference type="KEGG" id="nan:AArc1_2673"/>
<dbReference type="EMBL" id="CP024047">
    <property type="protein sequence ID" value="AXR78986.1"/>
    <property type="molecule type" value="Genomic_DNA"/>
</dbReference>
<evidence type="ECO:0000313" key="1">
    <source>
        <dbReference type="EMBL" id="AXR78986.1"/>
    </source>
</evidence>
<sequence>MRYGLHTALEDVIKELRDSDDLVDLLEAADAIDEGWPRDAQEHSVVVRVQPITESSSQMGAATQRTFRFQFSVVATDDWRTAQLAPTYRMAEIMHEIAERLDVGAQSPYAEPGEVASGSWEEVVGNRVAMIQDWRITVRQRR</sequence>
<proteinExistence type="predicted"/>
<dbReference type="AlphaFoldDB" id="A0A346PHJ1"/>
<dbReference type="RefSeq" id="WP_117364993.1">
    <property type="nucleotide sequence ID" value="NZ_CP024047.1"/>
</dbReference>
<organism evidence="1 2">
    <name type="scientific">Natrarchaeobaculum sulfurireducens</name>
    <dbReference type="NCBI Taxonomy" id="2044521"/>
    <lineage>
        <taxon>Archaea</taxon>
        <taxon>Methanobacteriati</taxon>
        <taxon>Methanobacteriota</taxon>
        <taxon>Stenosarchaea group</taxon>
        <taxon>Halobacteria</taxon>
        <taxon>Halobacteriales</taxon>
        <taxon>Natrialbaceae</taxon>
        <taxon>Natrarchaeobaculum</taxon>
    </lineage>
</organism>
<evidence type="ECO:0000313" key="2">
    <source>
        <dbReference type="Proteomes" id="UP000258707"/>
    </source>
</evidence>
<dbReference type="GeneID" id="37639442"/>
<dbReference type="Proteomes" id="UP000258707">
    <property type="component" value="Chromosome"/>
</dbReference>
<name>A0A346PHJ1_9EURY</name>
<protein>
    <submittedName>
        <fullName evidence="1">Uncharacterized protein</fullName>
    </submittedName>
</protein>
<reference evidence="2" key="1">
    <citation type="submission" date="2017-10" db="EMBL/GenBank/DDBJ databases">
        <title>Phenotypic and genomic properties of facultatively anaerobic sulfur-reducing natronoarchaea from hypersaline soda lakes.</title>
        <authorList>
            <person name="Sorokin D.Y."/>
            <person name="Kublanov I.V."/>
            <person name="Roman P."/>
            <person name="Sinninghe Damste J.S."/>
            <person name="Golyshin P.N."/>
            <person name="Rojo D."/>
            <person name="Ciordia S."/>
            <person name="Mena Md.C."/>
            <person name="Ferrer M."/>
            <person name="Messina E."/>
            <person name="Smedile F."/>
            <person name="La Spada G."/>
            <person name="La Cono V."/>
            <person name="Yakimov M.M."/>
        </authorList>
    </citation>
    <scope>NUCLEOTIDE SEQUENCE [LARGE SCALE GENOMIC DNA]</scope>
    <source>
        <strain evidence="2">AArc1</strain>
    </source>
</reference>
<accession>A0A346PHJ1</accession>
<gene>
    <name evidence="1" type="ORF">AArc1_2673</name>
</gene>